<dbReference type="Pfam" id="PF00465">
    <property type="entry name" value="Fe-ADH"/>
    <property type="match status" value="1"/>
</dbReference>
<feature type="domain" description="Alcohol dehydrogenase iron-type/glycerol dehydrogenase GldA" evidence="2">
    <location>
        <begin position="5"/>
        <end position="50"/>
    </location>
</feature>
<feature type="non-terminal residue" evidence="4">
    <location>
        <position position="203"/>
    </location>
</feature>
<dbReference type="PANTHER" id="PTHR11496:SF83">
    <property type="entry name" value="HYDROXYACID-OXOACID TRANSHYDROGENASE, MITOCHONDRIAL"/>
    <property type="match status" value="1"/>
</dbReference>
<comment type="caution">
    <text evidence="4">The sequence shown here is derived from an EMBL/GenBank/DDBJ whole genome shotgun (WGS) entry which is preliminary data.</text>
</comment>
<dbReference type="Gene3D" id="1.20.1090.10">
    <property type="entry name" value="Dehydroquinate synthase-like - alpha domain"/>
    <property type="match status" value="1"/>
</dbReference>
<dbReference type="GO" id="GO:0046872">
    <property type="term" value="F:metal ion binding"/>
    <property type="evidence" value="ECO:0007669"/>
    <property type="project" value="InterPro"/>
</dbReference>
<gene>
    <name evidence="4" type="ORF">GNF81_16930</name>
</gene>
<dbReference type="Pfam" id="PF25137">
    <property type="entry name" value="ADH_Fe_C"/>
    <property type="match status" value="1"/>
</dbReference>
<dbReference type="GO" id="GO:0004022">
    <property type="term" value="F:alcohol dehydrogenase (NAD+) activity"/>
    <property type="evidence" value="ECO:0007669"/>
    <property type="project" value="TreeGrafter"/>
</dbReference>
<proteinExistence type="predicted"/>
<organism evidence="4 5">
    <name type="scientific">Clostridium perfringens</name>
    <dbReference type="NCBI Taxonomy" id="1502"/>
    <lineage>
        <taxon>Bacteria</taxon>
        <taxon>Bacillati</taxon>
        <taxon>Bacillota</taxon>
        <taxon>Clostridia</taxon>
        <taxon>Eubacteriales</taxon>
        <taxon>Clostridiaceae</taxon>
        <taxon>Clostridium</taxon>
    </lineage>
</organism>
<evidence type="ECO:0000313" key="4">
    <source>
        <dbReference type="EMBL" id="MDZ5034391.1"/>
    </source>
</evidence>
<dbReference type="EMBL" id="WNVG01000498">
    <property type="protein sequence ID" value="MDZ5034391.1"/>
    <property type="molecule type" value="Genomic_DNA"/>
</dbReference>
<dbReference type="RefSeq" id="WP_322412858.1">
    <property type="nucleotide sequence ID" value="NZ_WNVG01000498.1"/>
</dbReference>
<evidence type="ECO:0000256" key="1">
    <source>
        <dbReference type="ARBA" id="ARBA00023002"/>
    </source>
</evidence>
<dbReference type="Gene3D" id="3.40.50.1970">
    <property type="match status" value="1"/>
</dbReference>
<dbReference type="InterPro" id="IPR039697">
    <property type="entry name" value="Alcohol_dehydrogenase_Fe"/>
</dbReference>
<dbReference type="SUPFAM" id="SSF56796">
    <property type="entry name" value="Dehydroquinate synthase-like"/>
    <property type="match status" value="1"/>
</dbReference>
<evidence type="ECO:0000259" key="3">
    <source>
        <dbReference type="Pfam" id="PF25137"/>
    </source>
</evidence>
<dbReference type="AlphaFoldDB" id="A0AAW9IW13"/>
<accession>A0AAW9IW13</accession>
<name>A0AAW9IW13_CLOPF</name>
<protein>
    <submittedName>
        <fullName evidence="4">Iron-containing alcohol dehydrogenase</fullName>
    </submittedName>
</protein>
<feature type="domain" description="Fe-containing alcohol dehydrogenase-like C-terminal" evidence="3">
    <location>
        <begin position="62"/>
        <end position="196"/>
    </location>
</feature>
<evidence type="ECO:0000259" key="2">
    <source>
        <dbReference type="Pfam" id="PF00465"/>
    </source>
</evidence>
<dbReference type="PANTHER" id="PTHR11496">
    <property type="entry name" value="ALCOHOL DEHYDROGENASE"/>
    <property type="match status" value="1"/>
</dbReference>
<dbReference type="Proteomes" id="UP001289066">
    <property type="component" value="Unassembled WGS sequence"/>
</dbReference>
<dbReference type="InterPro" id="IPR001670">
    <property type="entry name" value="ADH_Fe/GldA"/>
</dbReference>
<sequence>SYSETILPLISVPTTSGTGSQVTQAAVITKGDEKITFFHQDLFSKECIIDSELTVTLPPRITASTGFDAFTHAFESFINKRASLLSSMDSLKAMELIIENLPKVMKEPSNIKYREKMSMADTLAGRALANSGAAVPHPLSEIIGGIAHVSHGEALAVVFPPYIKKSFEENKEKFNRVAQLFNPSIELDNNDNVLYDYICEFLE</sequence>
<feature type="non-terminal residue" evidence="4">
    <location>
        <position position="1"/>
    </location>
</feature>
<reference evidence="4" key="1">
    <citation type="submission" date="2019-11" db="EMBL/GenBank/DDBJ databases">
        <title>Characterization of Clostridium perfringens isolates from swine manure treated agricultural soils.</title>
        <authorList>
            <person name="Wushke S.T."/>
        </authorList>
    </citation>
    <scope>NUCLEOTIDE SEQUENCE</scope>
    <source>
        <strain evidence="4">X15</strain>
    </source>
</reference>
<keyword evidence="1" id="KW-0560">Oxidoreductase</keyword>
<dbReference type="InterPro" id="IPR056798">
    <property type="entry name" value="ADH_Fe_C"/>
</dbReference>
<evidence type="ECO:0000313" key="5">
    <source>
        <dbReference type="Proteomes" id="UP001289066"/>
    </source>
</evidence>